<evidence type="ECO:0000259" key="2">
    <source>
        <dbReference type="Pfam" id="PF02954"/>
    </source>
</evidence>
<dbReference type="InterPro" id="IPR002197">
    <property type="entry name" value="HTH_Fis"/>
</dbReference>
<name>A0A7W9CJF0_9CAUL</name>
<organism evidence="3 4">
    <name type="scientific">Brevundimonas variabilis</name>
    <dbReference type="NCBI Taxonomy" id="74312"/>
    <lineage>
        <taxon>Bacteria</taxon>
        <taxon>Pseudomonadati</taxon>
        <taxon>Pseudomonadota</taxon>
        <taxon>Alphaproteobacteria</taxon>
        <taxon>Caulobacterales</taxon>
        <taxon>Caulobacteraceae</taxon>
        <taxon>Brevundimonas</taxon>
    </lineage>
</organism>
<evidence type="ECO:0000313" key="4">
    <source>
        <dbReference type="Proteomes" id="UP000545037"/>
    </source>
</evidence>
<dbReference type="AlphaFoldDB" id="A0A7W9CJF0"/>
<dbReference type="Gene3D" id="3.30.450.40">
    <property type="match status" value="1"/>
</dbReference>
<comment type="caution">
    <text evidence="3">The sequence shown here is derived from an EMBL/GenBank/DDBJ whole genome shotgun (WGS) entry which is preliminary data.</text>
</comment>
<evidence type="ECO:0000259" key="1">
    <source>
        <dbReference type="Pfam" id="PF01590"/>
    </source>
</evidence>
<protein>
    <submittedName>
        <fullName evidence="3">Transcriptional regulator of acetoin/glycerol metabolism</fullName>
    </submittedName>
</protein>
<dbReference type="Gene3D" id="1.10.10.60">
    <property type="entry name" value="Homeodomain-like"/>
    <property type="match status" value="1"/>
</dbReference>
<dbReference type="SUPFAM" id="SSF46689">
    <property type="entry name" value="Homeodomain-like"/>
    <property type="match status" value="1"/>
</dbReference>
<reference evidence="3 4" key="1">
    <citation type="submission" date="2020-08" db="EMBL/GenBank/DDBJ databases">
        <title>Genomic Encyclopedia of Type Strains, Phase IV (KMG-IV): sequencing the most valuable type-strain genomes for metagenomic binning, comparative biology and taxonomic classification.</title>
        <authorList>
            <person name="Goeker M."/>
        </authorList>
    </citation>
    <scope>NUCLEOTIDE SEQUENCE [LARGE SCALE GENOMIC DNA]</scope>
    <source>
        <strain evidence="3 4">DSM 4737</strain>
    </source>
</reference>
<dbReference type="InterPro" id="IPR009057">
    <property type="entry name" value="Homeodomain-like_sf"/>
</dbReference>
<gene>
    <name evidence="3" type="ORF">GGR13_002376</name>
</gene>
<dbReference type="InterPro" id="IPR029016">
    <property type="entry name" value="GAF-like_dom_sf"/>
</dbReference>
<feature type="domain" description="DNA binding HTH" evidence="2">
    <location>
        <begin position="278"/>
        <end position="315"/>
    </location>
</feature>
<keyword evidence="4" id="KW-1185">Reference proteome</keyword>
<sequence length="319" mass="33733">MGDRTGNTHPDRVRSVLADDAGPARSVVAASWRRSMTVYGLDPADASLPETLTEQQLRAVCEAMEPLTRAAQGTLDRLFRAVGDTGCCVLLTNRDGVPVDRRGAVSDDETFHRWGLWPGAVWSEATEGTNGIGTCLAEGRALTIHRDQHFHTKNTGLSCTVAPIYDHQGRLAAALDVSSCRADLTEGFVGLIAAAVADAARAIEAQNFRQAFSGSRILLAADEDRSTAALLAVDRHDLVVGATRSARQLLGITDACIAGSLPAADVLSVATDAEDLIDAERGAVRRALARADGNVSAAARALGVSRATLHRKLNRLGLH</sequence>
<dbReference type="Pfam" id="PF02954">
    <property type="entry name" value="HTH_8"/>
    <property type="match status" value="1"/>
</dbReference>
<dbReference type="PRINTS" id="PR01590">
    <property type="entry name" value="HTHFIS"/>
</dbReference>
<dbReference type="Proteomes" id="UP000545037">
    <property type="component" value="Unassembled WGS sequence"/>
</dbReference>
<evidence type="ECO:0000313" key="3">
    <source>
        <dbReference type="EMBL" id="MBB5746769.1"/>
    </source>
</evidence>
<proteinExistence type="predicted"/>
<dbReference type="SUPFAM" id="SSF55781">
    <property type="entry name" value="GAF domain-like"/>
    <property type="match status" value="1"/>
</dbReference>
<dbReference type="RefSeq" id="WP_343060376.1">
    <property type="nucleotide sequence ID" value="NZ_JACHOR010000004.1"/>
</dbReference>
<dbReference type="EMBL" id="JACHOR010000004">
    <property type="protein sequence ID" value="MBB5746769.1"/>
    <property type="molecule type" value="Genomic_DNA"/>
</dbReference>
<dbReference type="Pfam" id="PF01590">
    <property type="entry name" value="GAF"/>
    <property type="match status" value="1"/>
</dbReference>
<feature type="domain" description="GAF" evidence="1">
    <location>
        <begin position="67"/>
        <end position="203"/>
    </location>
</feature>
<accession>A0A7W9CJF0</accession>
<dbReference type="GO" id="GO:0043565">
    <property type="term" value="F:sequence-specific DNA binding"/>
    <property type="evidence" value="ECO:0007669"/>
    <property type="project" value="InterPro"/>
</dbReference>
<dbReference type="InterPro" id="IPR003018">
    <property type="entry name" value="GAF"/>
</dbReference>